<comment type="caution">
    <text evidence="1">The sequence shown here is derived from an EMBL/GenBank/DDBJ whole genome shotgun (WGS) entry which is preliminary data.</text>
</comment>
<dbReference type="InterPro" id="IPR032675">
    <property type="entry name" value="LRR_dom_sf"/>
</dbReference>
<dbReference type="AlphaFoldDB" id="A0A9Q0G936"/>
<reference evidence="1" key="1">
    <citation type="submission" date="2022-02" db="EMBL/GenBank/DDBJ databases">
        <authorList>
            <person name="Henning P.M."/>
            <person name="McCubbin A.G."/>
            <person name="Shore J.S."/>
        </authorList>
    </citation>
    <scope>NUCLEOTIDE SEQUENCE</scope>
    <source>
        <strain evidence="1">F60SS</strain>
        <tissue evidence="1">Leaves</tissue>
    </source>
</reference>
<name>A0A9Q0G936_9ROSI</name>
<dbReference type="OrthoDB" id="1733683at2759"/>
<reference evidence="1" key="2">
    <citation type="journal article" date="2023" name="Plants (Basel)">
        <title>Annotation of the Turnera subulata (Passifloraceae) Draft Genome Reveals the S-Locus Evolved after the Divergence of Turneroideae from Passifloroideae in a Stepwise Manner.</title>
        <authorList>
            <person name="Henning P.M."/>
            <person name="Roalson E.H."/>
            <person name="Mir W."/>
            <person name="McCubbin A.G."/>
            <person name="Shore J.S."/>
        </authorList>
    </citation>
    <scope>NUCLEOTIDE SEQUENCE</scope>
    <source>
        <strain evidence="1">F60SS</strain>
    </source>
</reference>
<sequence>MHDLIQLMCKEIVLDEDRWDPRKRSRLWRHNDILQVLNKPKRVERVEALSLDMSQVSRIIQLCPKVFEEMDNLRLLRFYCLDDSHIPTKNPTKLHLPQQGLEYLPNTLRLLHWDRYPSASLPSNFCPENMVYLKMPGSSLTQLWEGDNVPLVNLKVCDLRRSEELIKIMDLSGVPNLEELYLGGCSSLVEIPSSLQLCRKLTKIIVSDCINLCGFPSDLRLTSLEEVGLERCPRITQLPKLPSTVKTLYMYSSGIKQVTAACIGHLTRLRKLYVGGVLESLPCEIGFLINCLEVLSIWGGGPKLISIPDTICNITGLVWLLCHSCKNLESLPNGIGRLKRLKTLYLAGCSKIRSLPSDIGGLTSLECLVLTGCCSITSLPESICDLESLKWLSL</sequence>
<feature type="non-terminal residue" evidence="1">
    <location>
        <position position="1"/>
    </location>
</feature>
<dbReference type="SUPFAM" id="SSF52058">
    <property type="entry name" value="L domain-like"/>
    <property type="match status" value="1"/>
</dbReference>
<organism evidence="1 2">
    <name type="scientific">Turnera subulata</name>
    <dbReference type="NCBI Taxonomy" id="218843"/>
    <lineage>
        <taxon>Eukaryota</taxon>
        <taxon>Viridiplantae</taxon>
        <taxon>Streptophyta</taxon>
        <taxon>Embryophyta</taxon>
        <taxon>Tracheophyta</taxon>
        <taxon>Spermatophyta</taxon>
        <taxon>Magnoliopsida</taxon>
        <taxon>eudicotyledons</taxon>
        <taxon>Gunneridae</taxon>
        <taxon>Pentapetalae</taxon>
        <taxon>rosids</taxon>
        <taxon>fabids</taxon>
        <taxon>Malpighiales</taxon>
        <taxon>Passifloraceae</taxon>
        <taxon>Turnera</taxon>
    </lineage>
</organism>
<dbReference type="PANTHER" id="PTHR11017">
    <property type="entry name" value="LEUCINE-RICH REPEAT-CONTAINING PROTEIN"/>
    <property type="match status" value="1"/>
</dbReference>
<dbReference type="Proteomes" id="UP001141552">
    <property type="component" value="Unassembled WGS sequence"/>
</dbReference>
<proteinExistence type="predicted"/>
<gene>
    <name evidence="1" type="ORF">Tsubulata_048168</name>
</gene>
<dbReference type="PANTHER" id="PTHR11017:SF574">
    <property type="entry name" value="ADP-RIBOSYL CYCLASE_CYCLIC ADP-RIBOSE HYDROLASE"/>
    <property type="match status" value="1"/>
</dbReference>
<accession>A0A9Q0G936</accession>
<dbReference type="Gene3D" id="3.80.10.10">
    <property type="entry name" value="Ribonuclease Inhibitor"/>
    <property type="match status" value="2"/>
</dbReference>
<dbReference type="EMBL" id="JAKUCV010001551">
    <property type="protein sequence ID" value="KAJ4845868.1"/>
    <property type="molecule type" value="Genomic_DNA"/>
</dbReference>
<dbReference type="GO" id="GO:0006952">
    <property type="term" value="P:defense response"/>
    <property type="evidence" value="ECO:0007669"/>
    <property type="project" value="InterPro"/>
</dbReference>
<keyword evidence="2" id="KW-1185">Reference proteome</keyword>
<dbReference type="InterPro" id="IPR044974">
    <property type="entry name" value="Disease_R_plants"/>
</dbReference>
<evidence type="ECO:0000313" key="2">
    <source>
        <dbReference type="Proteomes" id="UP001141552"/>
    </source>
</evidence>
<evidence type="ECO:0000313" key="1">
    <source>
        <dbReference type="EMBL" id="KAJ4845868.1"/>
    </source>
</evidence>
<protein>
    <submittedName>
        <fullName evidence="1">Uncharacterized protein</fullName>
    </submittedName>
</protein>